<dbReference type="Pfam" id="PF09415">
    <property type="entry name" value="CENP-X"/>
    <property type="match status" value="1"/>
</dbReference>
<sequence length="136" mass="15159">MLHFAGQPHDRPSVHTPIAQHSAKAPSSLRGFIKCILLRDCPSVNMSSKDSVPRPETLLEVFKGQWTDPSLKMNKEALDLAVQLTRLFTLEALHRSAAACVTRSRRSHHNVALEGEPEIQIADLEMVLPQLLLDFS</sequence>
<dbReference type="PANTHER" id="PTHR28680:SF1">
    <property type="entry name" value="CENTROMERE PROTEIN X"/>
    <property type="match status" value="1"/>
</dbReference>
<dbReference type="EMBL" id="GG745336">
    <property type="protein sequence ID" value="KNE60531.1"/>
    <property type="molecule type" value="Genomic_DNA"/>
</dbReference>
<dbReference type="Proteomes" id="UP000054350">
    <property type="component" value="Unassembled WGS sequence"/>
</dbReference>
<evidence type="ECO:0000313" key="8">
    <source>
        <dbReference type="EMBL" id="KNE60531.1"/>
    </source>
</evidence>
<dbReference type="OrthoDB" id="2500381at2759"/>
<keyword evidence="5" id="KW-0234">DNA repair</keyword>
<keyword evidence="6" id="KW-0539">Nucleus</keyword>
<dbReference type="GO" id="GO:0003677">
    <property type="term" value="F:DNA binding"/>
    <property type="evidence" value="ECO:0007669"/>
    <property type="project" value="UniProtKB-KW"/>
</dbReference>
<evidence type="ECO:0000256" key="2">
    <source>
        <dbReference type="ARBA" id="ARBA00009359"/>
    </source>
</evidence>
<dbReference type="GO" id="GO:0051382">
    <property type="term" value="P:kinetochore assembly"/>
    <property type="evidence" value="ECO:0007669"/>
    <property type="project" value="InterPro"/>
</dbReference>
<protein>
    <recommendedName>
        <fullName evidence="10">Centromere protein X</fullName>
    </recommendedName>
</protein>
<dbReference type="CDD" id="cd22921">
    <property type="entry name" value="HFD_CENP-X"/>
    <property type="match status" value="1"/>
</dbReference>
<dbReference type="InterPro" id="IPR018552">
    <property type="entry name" value="CENP-X"/>
</dbReference>
<evidence type="ECO:0000256" key="5">
    <source>
        <dbReference type="ARBA" id="ARBA00023204"/>
    </source>
</evidence>
<keyword evidence="9" id="KW-1185">Reference proteome</keyword>
<evidence type="ECO:0000256" key="1">
    <source>
        <dbReference type="ARBA" id="ARBA00004123"/>
    </source>
</evidence>
<keyword evidence="3" id="KW-0227">DNA damage</keyword>
<reference evidence="9" key="2">
    <citation type="submission" date="2009-11" db="EMBL/GenBank/DDBJ databases">
        <title>The Genome Sequence of Allomyces macrogynus strain ATCC 38327.</title>
        <authorList>
            <consortium name="The Broad Institute Genome Sequencing Platform"/>
            <person name="Russ C."/>
            <person name="Cuomo C."/>
            <person name="Shea T."/>
            <person name="Young S.K."/>
            <person name="Zeng Q."/>
            <person name="Koehrsen M."/>
            <person name="Haas B."/>
            <person name="Borodovsky M."/>
            <person name="Guigo R."/>
            <person name="Alvarado L."/>
            <person name="Berlin A."/>
            <person name="Borenstein D."/>
            <person name="Chen Z."/>
            <person name="Engels R."/>
            <person name="Freedman E."/>
            <person name="Gellesch M."/>
            <person name="Goldberg J."/>
            <person name="Griggs A."/>
            <person name="Gujja S."/>
            <person name="Heiman D."/>
            <person name="Hepburn T."/>
            <person name="Howarth C."/>
            <person name="Jen D."/>
            <person name="Larson L."/>
            <person name="Lewis B."/>
            <person name="Mehta T."/>
            <person name="Park D."/>
            <person name="Pearson M."/>
            <person name="Roberts A."/>
            <person name="Saif S."/>
            <person name="Shenoy N."/>
            <person name="Sisk P."/>
            <person name="Stolte C."/>
            <person name="Sykes S."/>
            <person name="Walk T."/>
            <person name="White J."/>
            <person name="Yandava C."/>
            <person name="Burger G."/>
            <person name="Gray M.W."/>
            <person name="Holland P.W.H."/>
            <person name="King N."/>
            <person name="Lang F.B.F."/>
            <person name="Roger A.J."/>
            <person name="Ruiz-Trillo I."/>
            <person name="Lander E."/>
            <person name="Nusbaum C."/>
        </authorList>
    </citation>
    <scope>NUCLEOTIDE SEQUENCE [LARGE SCALE GENOMIC DNA]</scope>
    <source>
        <strain evidence="9">ATCC 38327</strain>
    </source>
</reference>
<feature type="region of interest" description="Disordered" evidence="7">
    <location>
        <begin position="1"/>
        <end position="22"/>
    </location>
</feature>
<organism evidence="8 9">
    <name type="scientific">Allomyces macrogynus (strain ATCC 38327)</name>
    <name type="common">Allomyces javanicus var. macrogynus</name>
    <dbReference type="NCBI Taxonomy" id="578462"/>
    <lineage>
        <taxon>Eukaryota</taxon>
        <taxon>Fungi</taxon>
        <taxon>Fungi incertae sedis</taxon>
        <taxon>Blastocladiomycota</taxon>
        <taxon>Blastocladiomycetes</taxon>
        <taxon>Blastocladiales</taxon>
        <taxon>Blastocladiaceae</taxon>
        <taxon>Allomyces</taxon>
    </lineage>
</organism>
<gene>
    <name evidence="8" type="ORF">AMAG_05912</name>
</gene>
<evidence type="ECO:0000256" key="3">
    <source>
        <dbReference type="ARBA" id="ARBA00022763"/>
    </source>
</evidence>
<evidence type="ECO:0000256" key="6">
    <source>
        <dbReference type="ARBA" id="ARBA00023242"/>
    </source>
</evidence>
<keyword evidence="4" id="KW-0238">DNA-binding</keyword>
<dbReference type="AlphaFoldDB" id="A0A0L0SDH2"/>
<evidence type="ECO:0008006" key="10">
    <source>
        <dbReference type="Google" id="ProtNLM"/>
    </source>
</evidence>
<name>A0A0L0SDH2_ALLM3</name>
<reference evidence="8 9" key="1">
    <citation type="submission" date="2009-11" db="EMBL/GenBank/DDBJ databases">
        <title>Annotation of Allomyces macrogynus ATCC 38327.</title>
        <authorList>
            <consortium name="The Broad Institute Genome Sequencing Platform"/>
            <person name="Russ C."/>
            <person name="Cuomo C."/>
            <person name="Burger G."/>
            <person name="Gray M.W."/>
            <person name="Holland P.W.H."/>
            <person name="King N."/>
            <person name="Lang F.B.F."/>
            <person name="Roger A.J."/>
            <person name="Ruiz-Trillo I."/>
            <person name="Young S.K."/>
            <person name="Zeng Q."/>
            <person name="Gargeya S."/>
            <person name="Fitzgerald M."/>
            <person name="Haas B."/>
            <person name="Abouelleil A."/>
            <person name="Alvarado L."/>
            <person name="Arachchi H.M."/>
            <person name="Berlin A."/>
            <person name="Chapman S.B."/>
            <person name="Gearin G."/>
            <person name="Goldberg J."/>
            <person name="Griggs A."/>
            <person name="Gujja S."/>
            <person name="Hansen M."/>
            <person name="Heiman D."/>
            <person name="Howarth C."/>
            <person name="Larimer J."/>
            <person name="Lui A."/>
            <person name="MacDonald P.J.P."/>
            <person name="McCowen C."/>
            <person name="Montmayeur A."/>
            <person name="Murphy C."/>
            <person name="Neiman D."/>
            <person name="Pearson M."/>
            <person name="Priest M."/>
            <person name="Roberts A."/>
            <person name="Saif S."/>
            <person name="Shea T."/>
            <person name="Sisk P."/>
            <person name="Stolte C."/>
            <person name="Sykes S."/>
            <person name="Wortman J."/>
            <person name="Nusbaum C."/>
            <person name="Birren B."/>
        </authorList>
    </citation>
    <scope>NUCLEOTIDE SEQUENCE [LARGE SCALE GENOMIC DNA]</scope>
    <source>
        <strain evidence="8 9">ATCC 38327</strain>
    </source>
</reference>
<dbReference type="GO" id="GO:0031297">
    <property type="term" value="P:replication fork processing"/>
    <property type="evidence" value="ECO:0007669"/>
    <property type="project" value="TreeGrafter"/>
</dbReference>
<evidence type="ECO:0000313" key="9">
    <source>
        <dbReference type="Proteomes" id="UP000054350"/>
    </source>
</evidence>
<accession>A0A0L0SDH2</accession>
<dbReference type="Gene3D" id="6.10.130.30">
    <property type="match status" value="1"/>
</dbReference>
<dbReference type="VEuPathDB" id="FungiDB:AMAG_05912"/>
<comment type="similarity">
    <text evidence="2">Belongs to the CENP-X/MHF2 family.</text>
</comment>
<dbReference type="GO" id="GO:0006281">
    <property type="term" value="P:DNA repair"/>
    <property type="evidence" value="ECO:0007669"/>
    <property type="project" value="UniProtKB-KW"/>
</dbReference>
<dbReference type="GO" id="GO:0000712">
    <property type="term" value="P:resolution of meiotic recombination intermediates"/>
    <property type="evidence" value="ECO:0007669"/>
    <property type="project" value="TreeGrafter"/>
</dbReference>
<evidence type="ECO:0000256" key="7">
    <source>
        <dbReference type="SAM" id="MobiDB-lite"/>
    </source>
</evidence>
<dbReference type="GO" id="GO:0071821">
    <property type="term" value="C:FANCM-MHF complex"/>
    <property type="evidence" value="ECO:0007669"/>
    <property type="project" value="TreeGrafter"/>
</dbReference>
<evidence type="ECO:0000256" key="4">
    <source>
        <dbReference type="ARBA" id="ARBA00023125"/>
    </source>
</evidence>
<proteinExistence type="inferred from homology"/>
<comment type="subcellular location">
    <subcellularLocation>
        <location evidence="1">Nucleus</location>
    </subcellularLocation>
</comment>
<dbReference type="PANTHER" id="PTHR28680">
    <property type="entry name" value="CENTROMERE PROTEIN X"/>
    <property type="match status" value="1"/>
</dbReference>